<dbReference type="Proteomes" id="UP000678276">
    <property type="component" value="Unassembled WGS sequence"/>
</dbReference>
<dbReference type="PROSITE" id="PS51186">
    <property type="entry name" value="GNAT"/>
    <property type="match status" value="1"/>
</dbReference>
<evidence type="ECO:0000313" key="2">
    <source>
        <dbReference type="EMBL" id="MBP0615809.1"/>
    </source>
</evidence>
<dbReference type="Pfam" id="PF00583">
    <property type="entry name" value="Acetyltransf_1"/>
    <property type="match status" value="1"/>
</dbReference>
<evidence type="ECO:0000313" key="3">
    <source>
        <dbReference type="Proteomes" id="UP000678276"/>
    </source>
</evidence>
<feature type="domain" description="N-acetyltransferase" evidence="1">
    <location>
        <begin position="8"/>
        <end position="205"/>
    </location>
</feature>
<sequence length="205" mass="22700">MNAPSPGLAIRPAVDADTPALHDVCLRTADAGKDGTALFSDAQIPGYIWSVPYARFEPDFAFVLDNGERAIGYVVAAPDTKAFLRRLDAEWWPKVRQTVADLKPSRPLDAMALSRIAHPEPAKDWLTHEYPAHLHINVLPDAQSSGWGKRMIETELATLRDHGVPGVHLGVSPTNERAMGFYSHLGFERIDRDGHVVFTMKLRGR</sequence>
<name>A0ABS4BGD3_9HYPH</name>
<accession>A0ABS4BGD3</accession>
<comment type="caution">
    <text evidence="2">The sequence shown here is derived from an EMBL/GenBank/DDBJ whole genome shotgun (WGS) entry which is preliminary data.</text>
</comment>
<protein>
    <submittedName>
        <fullName evidence="2">GNAT family N-acetyltransferase</fullName>
    </submittedName>
</protein>
<dbReference type="InterPro" id="IPR016181">
    <property type="entry name" value="Acyl_CoA_acyltransferase"/>
</dbReference>
<dbReference type="InterPro" id="IPR000182">
    <property type="entry name" value="GNAT_dom"/>
</dbReference>
<organism evidence="2 3">
    <name type="scientific">Jiella mangrovi</name>
    <dbReference type="NCBI Taxonomy" id="2821407"/>
    <lineage>
        <taxon>Bacteria</taxon>
        <taxon>Pseudomonadati</taxon>
        <taxon>Pseudomonadota</taxon>
        <taxon>Alphaproteobacteria</taxon>
        <taxon>Hyphomicrobiales</taxon>
        <taxon>Aurantimonadaceae</taxon>
        <taxon>Jiella</taxon>
    </lineage>
</organism>
<dbReference type="EMBL" id="JAGJCF010000005">
    <property type="protein sequence ID" value="MBP0615809.1"/>
    <property type="molecule type" value="Genomic_DNA"/>
</dbReference>
<dbReference type="Gene3D" id="3.40.630.30">
    <property type="match status" value="1"/>
</dbReference>
<dbReference type="PANTHER" id="PTHR13170">
    <property type="entry name" value="O-GLCNACASE"/>
    <property type="match status" value="1"/>
</dbReference>
<dbReference type="PANTHER" id="PTHR13170:SF16">
    <property type="entry name" value="PROTEIN O-GLCNACASE"/>
    <property type="match status" value="1"/>
</dbReference>
<keyword evidence="3" id="KW-1185">Reference proteome</keyword>
<reference evidence="2 3" key="1">
    <citation type="submission" date="2021-04" db="EMBL/GenBank/DDBJ databases">
        <title>Whole genome sequence of Jiella sp. KSK16Y-1.</title>
        <authorList>
            <person name="Tuo L."/>
        </authorList>
    </citation>
    <scope>NUCLEOTIDE SEQUENCE [LARGE SCALE GENOMIC DNA]</scope>
    <source>
        <strain evidence="2 3">KSK16Y-1</strain>
    </source>
</reference>
<evidence type="ECO:0000259" key="1">
    <source>
        <dbReference type="PROSITE" id="PS51186"/>
    </source>
</evidence>
<dbReference type="RefSeq" id="WP_209594234.1">
    <property type="nucleotide sequence ID" value="NZ_JAGJCF010000005.1"/>
</dbReference>
<gene>
    <name evidence="2" type="ORF">J6595_09480</name>
</gene>
<proteinExistence type="predicted"/>
<dbReference type="InterPro" id="IPR051822">
    <property type="entry name" value="Glycosyl_Hydrolase_84"/>
</dbReference>
<dbReference type="SUPFAM" id="SSF55729">
    <property type="entry name" value="Acyl-CoA N-acyltransferases (Nat)"/>
    <property type="match status" value="1"/>
</dbReference>